<evidence type="ECO:0000313" key="2">
    <source>
        <dbReference type="Proteomes" id="UP000008953"/>
    </source>
</evidence>
<gene>
    <name evidence="1" type="ORF">RO1_10680</name>
</gene>
<sequence>MRSDMIGGGYFQFLEISVFFIHRKLRPMNEKALRAGCAPCGDEVCCKQHRSGAKESQATLCPAWNHNVWRNRVAPRENAPDWKKNSGQGRFLTIKFAQSVNFIVLITWFCNR</sequence>
<reference evidence="1 2" key="1">
    <citation type="submission" date="2010-03" db="EMBL/GenBank/DDBJ databases">
        <title>The genome sequence of Roseburia intestinalis XB6B4.</title>
        <authorList>
            <consortium name="metaHIT consortium -- http://www.metahit.eu/"/>
            <person name="Pajon A."/>
            <person name="Turner K."/>
            <person name="Parkhill J."/>
            <person name="Bernalier A."/>
        </authorList>
    </citation>
    <scope>NUCLEOTIDE SEQUENCE [LARGE SCALE GENOMIC DNA]</scope>
    <source>
        <strain evidence="1 2">XB6B4</strain>
    </source>
</reference>
<reference evidence="1 2" key="2">
    <citation type="submission" date="2010-03" db="EMBL/GenBank/DDBJ databases">
        <authorList>
            <person name="Pajon A."/>
        </authorList>
    </citation>
    <scope>NUCLEOTIDE SEQUENCE [LARGE SCALE GENOMIC DNA]</scope>
    <source>
        <strain evidence="1 2">XB6B4</strain>
    </source>
</reference>
<protein>
    <submittedName>
        <fullName evidence="1">Uncharacterized protein</fullName>
    </submittedName>
</protein>
<dbReference type="HOGENOM" id="CLU_2194986_0_0_9"/>
<accession>D4KWI4</accession>
<name>D4KWI4_9FIRM</name>
<dbReference type="KEGG" id="rix:RO1_10680"/>
<proteinExistence type="predicted"/>
<organism evidence="1 2">
    <name type="scientific">Roseburia intestinalis XB6B4</name>
    <dbReference type="NCBI Taxonomy" id="718255"/>
    <lineage>
        <taxon>Bacteria</taxon>
        <taxon>Bacillati</taxon>
        <taxon>Bacillota</taxon>
        <taxon>Clostridia</taxon>
        <taxon>Lachnospirales</taxon>
        <taxon>Lachnospiraceae</taxon>
        <taxon>Roseburia</taxon>
    </lineage>
</organism>
<evidence type="ECO:0000313" key="1">
    <source>
        <dbReference type="EMBL" id="CBL11724.1"/>
    </source>
</evidence>
<dbReference type="EMBL" id="FP929050">
    <property type="protein sequence ID" value="CBL11724.1"/>
    <property type="molecule type" value="Genomic_DNA"/>
</dbReference>
<dbReference type="AlphaFoldDB" id="D4KWI4"/>
<dbReference type="Proteomes" id="UP000008953">
    <property type="component" value="Chromosome"/>
</dbReference>